<evidence type="ECO:0000313" key="4">
    <source>
        <dbReference type="Proteomes" id="UP000191806"/>
    </source>
</evidence>
<dbReference type="Proteomes" id="UP000191806">
    <property type="component" value="Plasmid pJM1A"/>
</dbReference>
<evidence type="ECO:0000259" key="2">
    <source>
        <dbReference type="Pfam" id="PF00437"/>
    </source>
</evidence>
<geneLocation type="plasmid" evidence="4">
    <name>pmpjm1</name>
</geneLocation>
<dbReference type="AlphaFoldDB" id="A0A1V0PD27"/>
<organism evidence="3 4">
    <name type="scientific">Lactococcus lactis subsp. cremoris</name>
    <name type="common">Streptococcus cremoris</name>
    <dbReference type="NCBI Taxonomy" id="1359"/>
    <lineage>
        <taxon>Bacteria</taxon>
        <taxon>Bacillati</taxon>
        <taxon>Bacillota</taxon>
        <taxon>Bacilli</taxon>
        <taxon>Lactobacillales</taxon>
        <taxon>Streptococcaceae</taxon>
        <taxon>Lactococcus</taxon>
    </lineage>
</organism>
<accession>A0A1V0PD27</accession>
<sequence>MPKLKSLLKVKRDDELPLLSIGLPTKKERVKPVKVEKKKRTMEAETAVRKVPKEKKKKEVVKKKKIKDYFVSQPVSSLSSVQKNKKVTEEPLEEELERIIDDSSFIDTLKEEAQRQPVRRVWTSNLLKMSDKEAQQLRDRMDAEFKNDIALDTSLFDNKEEKRQILKYVDQFIYSYYASWKLEAFYDLNIRTQLRDKLKKEAPRLKKFPNAVLDELLEESVGLGVIERLIRNETISDIGYNGTQLIVESNEQKEINETGGFVDSDYIHRLINNFVSTIGKEFNSTNPVTDVVYKNMRVNAVHENSANGAVTISIRVSHTGIMVTNKVVEEMSNEAMTILFEAFVLAKCNIVVCGETGSGKTEMTKHLLSFIPFTQKICLIEDVSEMHAKEIFPNADINSWVVTRSASADELLKASLRNNPTWVVVTELRGGDEANEWLQAIRSDHKSITSLHSDSALSIPNRIMGMIGEVRNVQEDRIENEIKRLLNIGIHINVEWIHGRKVRYIADVVEFRNKEQGDSITLFTQEMDKDGNRSIKMNRISSKLHKTLELSGFDLSRYDELMDEYEQLENNYEQEEA</sequence>
<dbReference type="PANTHER" id="PTHR30486">
    <property type="entry name" value="TWITCHING MOTILITY PROTEIN PILT"/>
    <property type="match status" value="1"/>
</dbReference>
<name>A0A1V0PD27_LACLC</name>
<dbReference type="InterPro" id="IPR025662">
    <property type="entry name" value="Sigma_54_int_dom_ATP-bd_1"/>
</dbReference>
<dbReference type="PANTHER" id="PTHR30486:SF6">
    <property type="entry name" value="TYPE IV PILUS RETRACTATION ATPASE PILT"/>
    <property type="match status" value="1"/>
</dbReference>
<dbReference type="SUPFAM" id="SSF52540">
    <property type="entry name" value="P-loop containing nucleoside triphosphate hydrolases"/>
    <property type="match status" value="1"/>
</dbReference>
<dbReference type="PROSITE" id="PS00675">
    <property type="entry name" value="SIGMA54_INTERACT_1"/>
    <property type="match status" value="1"/>
</dbReference>
<dbReference type="Gene3D" id="3.30.450.380">
    <property type="match status" value="1"/>
</dbReference>
<evidence type="ECO:0000313" key="3">
    <source>
        <dbReference type="EMBL" id="ARE27164.1"/>
    </source>
</evidence>
<reference evidence="3 4" key="1">
    <citation type="journal article" date="2017" name="BMC Genomics">
        <title>Comparative and functional genomics of the Lactococcus lactis taxon; insights into evolution and niche adaptation.</title>
        <authorList>
            <person name="Kelleher P."/>
            <person name="Bottacini F."/>
            <person name="Mahony J."/>
            <person name="Kilcawley K.N."/>
            <person name="van Sinderen D."/>
        </authorList>
    </citation>
    <scope>NUCLEOTIDE SEQUENCE [LARGE SCALE GENOMIC DNA]</scope>
    <source>
        <strain evidence="3 4">JM1</strain>
        <plasmid evidence="4">pmpjm1</plasmid>
    </source>
</reference>
<evidence type="ECO:0000256" key="1">
    <source>
        <dbReference type="ARBA" id="ARBA00006611"/>
    </source>
</evidence>
<dbReference type="InterPro" id="IPR050921">
    <property type="entry name" value="T4SS_GSP_E_ATPase"/>
</dbReference>
<dbReference type="Gene3D" id="3.40.50.300">
    <property type="entry name" value="P-loop containing nucleotide triphosphate hydrolases"/>
    <property type="match status" value="1"/>
</dbReference>
<dbReference type="GO" id="GO:0016887">
    <property type="term" value="F:ATP hydrolysis activity"/>
    <property type="evidence" value="ECO:0007669"/>
    <property type="project" value="InterPro"/>
</dbReference>
<dbReference type="RefSeq" id="WP_063280584.1">
    <property type="nucleotide sequence ID" value="NZ_CP016746.2"/>
</dbReference>
<proteinExistence type="inferred from homology"/>
<dbReference type="Pfam" id="PF00437">
    <property type="entry name" value="T2SSE"/>
    <property type="match status" value="1"/>
</dbReference>
<protein>
    <submittedName>
        <fullName evidence="3">CpaF/VirB11 family protein</fullName>
    </submittedName>
</protein>
<dbReference type="EMBL" id="CP016746">
    <property type="protein sequence ID" value="ARE27164.1"/>
    <property type="molecule type" value="Genomic_DNA"/>
</dbReference>
<dbReference type="InterPro" id="IPR027417">
    <property type="entry name" value="P-loop_NTPase"/>
</dbReference>
<dbReference type="InterPro" id="IPR001482">
    <property type="entry name" value="T2SS/T4SS_dom"/>
</dbReference>
<keyword evidence="3" id="KW-0614">Plasmid</keyword>
<feature type="domain" description="Bacterial type II secretion system protein E" evidence="2">
    <location>
        <begin position="311"/>
        <end position="471"/>
    </location>
</feature>
<gene>
    <name evidence="3" type="ORF">LLJM1_04100</name>
</gene>
<dbReference type="CDD" id="cd01130">
    <property type="entry name" value="VirB11-like_ATPase"/>
    <property type="match status" value="1"/>
</dbReference>
<comment type="similarity">
    <text evidence="1">Belongs to the GSP E family.</text>
</comment>